<dbReference type="GO" id="GO:0043565">
    <property type="term" value="F:sequence-specific DNA binding"/>
    <property type="evidence" value="ECO:0007669"/>
    <property type="project" value="InterPro"/>
</dbReference>
<keyword evidence="3" id="KW-0804">Transcription</keyword>
<keyword evidence="1" id="KW-0805">Transcription regulation</keyword>
<feature type="domain" description="Cyclic nucleotide-binding" evidence="5">
    <location>
        <begin position="1"/>
        <end position="74"/>
    </location>
</feature>
<dbReference type="InterPro" id="IPR000595">
    <property type="entry name" value="cNMP-bd_dom"/>
</dbReference>
<keyword evidence="7" id="KW-1185">Reference proteome</keyword>
<comment type="caution">
    <text evidence="6">The sequence shown here is derived from an EMBL/GenBank/DDBJ whole genome shotgun (WGS) entry which is preliminary data.</text>
</comment>
<dbReference type="GO" id="GO:0003700">
    <property type="term" value="F:DNA-binding transcription factor activity"/>
    <property type="evidence" value="ECO:0007669"/>
    <property type="project" value="InterPro"/>
</dbReference>
<evidence type="ECO:0000256" key="2">
    <source>
        <dbReference type="ARBA" id="ARBA00023125"/>
    </source>
</evidence>
<dbReference type="InterPro" id="IPR018060">
    <property type="entry name" value="HTH_AraC"/>
</dbReference>
<dbReference type="InterPro" id="IPR009057">
    <property type="entry name" value="Homeodomain-like_sf"/>
</dbReference>
<evidence type="ECO:0000256" key="3">
    <source>
        <dbReference type="ARBA" id="ARBA00023163"/>
    </source>
</evidence>
<name>A0A3P3WF37_9FLAO</name>
<dbReference type="PROSITE" id="PS50042">
    <property type="entry name" value="CNMP_BINDING_3"/>
    <property type="match status" value="1"/>
</dbReference>
<evidence type="ECO:0000259" key="4">
    <source>
        <dbReference type="PROSITE" id="PS01124"/>
    </source>
</evidence>
<accession>A0A3P3WF37</accession>
<dbReference type="OrthoDB" id="632644at2"/>
<dbReference type="RefSeq" id="WP_125012040.1">
    <property type="nucleotide sequence ID" value="NZ_RQVR01000004.1"/>
</dbReference>
<dbReference type="Pfam" id="PF12833">
    <property type="entry name" value="HTH_18"/>
    <property type="match status" value="1"/>
</dbReference>
<dbReference type="PANTHER" id="PTHR43280:SF32">
    <property type="entry name" value="TRANSCRIPTIONAL REGULATORY PROTEIN"/>
    <property type="match status" value="1"/>
</dbReference>
<organism evidence="6 7">
    <name type="scientific">Flavobacterium macacae</name>
    <dbReference type="NCBI Taxonomy" id="2488993"/>
    <lineage>
        <taxon>Bacteria</taxon>
        <taxon>Pseudomonadati</taxon>
        <taxon>Bacteroidota</taxon>
        <taxon>Flavobacteriia</taxon>
        <taxon>Flavobacteriales</taxon>
        <taxon>Flavobacteriaceae</taxon>
        <taxon>Flavobacterium</taxon>
    </lineage>
</organism>
<sequence>MKKITTYSIQHHQKVFNLSSSKKDFFFIELGKNSLFNTEPRRSETYSISFLKEGEIISQAGLVKTKIKAPAIIALGPSVVRTVKETENSPKMEIIFFTDDYLLANRANVFYLMEFDFFENEELHSFGLTEIQAKKIERIFEMMKETICEKSFHEQEIIRSCIYILIHEINSFLQETKTSAQHQLEKLPAIVVNFKNLLKKEYHQNHTVQFYADKLNITPKHLSEIVKKQTGKTAGDWINESVILEAKVLLQNQIYSVAQISEFLNFSDQSVFGKFFKSNTGLTPLEYKKSIK</sequence>
<dbReference type="AlphaFoldDB" id="A0A3P3WF37"/>
<dbReference type="Gene3D" id="1.10.10.60">
    <property type="entry name" value="Homeodomain-like"/>
    <property type="match status" value="2"/>
</dbReference>
<dbReference type="Proteomes" id="UP000271937">
    <property type="component" value="Unassembled WGS sequence"/>
</dbReference>
<dbReference type="PROSITE" id="PS01124">
    <property type="entry name" value="HTH_ARAC_FAMILY_2"/>
    <property type="match status" value="1"/>
</dbReference>
<feature type="domain" description="HTH araC/xylS-type" evidence="4">
    <location>
        <begin position="192"/>
        <end position="290"/>
    </location>
</feature>
<dbReference type="SMART" id="SM00342">
    <property type="entry name" value="HTH_ARAC"/>
    <property type="match status" value="1"/>
</dbReference>
<dbReference type="PANTHER" id="PTHR43280">
    <property type="entry name" value="ARAC-FAMILY TRANSCRIPTIONAL REGULATOR"/>
    <property type="match status" value="1"/>
</dbReference>
<evidence type="ECO:0000313" key="6">
    <source>
        <dbReference type="EMBL" id="RRJ92997.1"/>
    </source>
</evidence>
<evidence type="ECO:0000313" key="7">
    <source>
        <dbReference type="Proteomes" id="UP000271937"/>
    </source>
</evidence>
<proteinExistence type="predicted"/>
<reference evidence="6 7" key="1">
    <citation type="submission" date="2018-11" db="EMBL/GenBank/DDBJ databases">
        <title>Flavobacterium sp. nov., YIM 102600 draft genome.</title>
        <authorList>
            <person name="Li G."/>
            <person name="Jiang Y."/>
        </authorList>
    </citation>
    <scope>NUCLEOTIDE SEQUENCE [LARGE SCALE GENOMIC DNA]</scope>
    <source>
        <strain evidence="6 7">YIM 102600</strain>
    </source>
</reference>
<gene>
    <name evidence="6" type="ORF">EG849_05260</name>
</gene>
<keyword evidence="2" id="KW-0238">DNA-binding</keyword>
<dbReference type="EMBL" id="RQVR01000004">
    <property type="protein sequence ID" value="RRJ92997.1"/>
    <property type="molecule type" value="Genomic_DNA"/>
</dbReference>
<evidence type="ECO:0000256" key="1">
    <source>
        <dbReference type="ARBA" id="ARBA00023015"/>
    </source>
</evidence>
<dbReference type="SUPFAM" id="SSF46689">
    <property type="entry name" value="Homeodomain-like"/>
    <property type="match status" value="1"/>
</dbReference>
<protein>
    <submittedName>
        <fullName evidence="6">AraC family transcriptional regulator</fullName>
    </submittedName>
</protein>
<evidence type="ECO:0000259" key="5">
    <source>
        <dbReference type="PROSITE" id="PS50042"/>
    </source>
</evidence>